<reference evidence="3" key="1">
    <citation type="journal article" date="2015" name="Microbiology">
        <title>Genome of Methanoregula boonei 6A8 reveals adaptations to oligotrophic peatland environments.</title>
        <authorList>
            <person name="Braeuer S."/>
            <person name="Cadillo-Quiroz H."/>
            <person name="Kyrpides N."/>
            <person name="Woyke T."/>
            <person name="Goodwin L."/>
            <person name="Detter C."/>
            <person name="Podell S."/>
            <person name="Yavitt J.B."/>
            <person name="Zinder S.H."/>
        </authorList>
    </citation>
    <scope>NUCLEOTIDE SEQUENCE [LARGE SCALE GENOMIC DNA]</scope>
    <source>
        <strain evidence="3">DSM 21154 / JCM 14090 / 6A8</strain>
    </source>
</reference>
<feature type="transmembrane region" description="Helical" evidence="1">
    <location>
        <begin position="6"/>
        <end position="25"/>
    </location>
</feature>
<evidence type="ECO:0000256" key="1">
    <source>
        <dbReference type="SAM" id="Phobius"/>
    </source>
</evidence>
<sequence length="99" mass="10403">MPGMFASGIFFGVSVSIFLHAFGFFPEPSSSCMSKGSGRPALKLIGPIDFFAEQYAGVGGDQFPEPSASDSDFFRNPQAAGLVFSENPVTRTGITTDPG</sequence>
<protein>
    <submittedName>
        <fullName evidence="2">Uncharacterized protein</fullName>
    </submittedName>
</protein>
<dbReference type="AlphaFoldDB" id="A7I5M7"/>
<dbReference type="RefSeq" id="WP_012106059.1">
    <property type="nucleotide sequence ID" value="NC_009712.1"/>
</dbReference>
<keyword evidence="1" id="KW-0812">Transmembrane</keyword>
<name>A7I5M7_METB6</name>
<dbReference type="KEGG" id="mbn:Mboo_0520"/>
<dbReference type="STRING" id="456442.Mboo_0520"/>
<keyword evidence="1" id="KW-1133">Transmembrane helix</keyword>
<keyword evidence="1" id="KW-0472">Membrane</keyword>
<proteinExistence type="predicted"/>
<organism evidence="2 3">
    <name type="scientific">Methanoregula boonei (strain DSM 21154 / JCM 14090 / 6A8)</name>
    <dbReference type="NCBI Taxonomy" id="456442"/>
    <lineage>
        <taxon>Archaea</taxon>
        <taxon>Methanobacteriati</taxon>
        <taxon>Methanobacteriota</taxon>
        <taxon>Stenosarchaea group</taxon>
        <taxon>Methanomicrobia</taxon>
        <taxon>Methanomicrobiales</taxon>
        <taxon>Methanoregulaceae</taxon>
        <taxon>Methanoregula</taxon>
    </lineage>
</organism>
<dbReference type="HOGENOM" id="CLU_2313764_0_0_2"/>
<evidence type="ECO:0000313" key="3">
    <source>
        <dbReference type="Proteomes" id="UP000002408"/>
    </source>
</evidence>
<dbReference type="Proteomes" id="UP000002408">
    <property type="component" value="Chromosome"/>
</dbReference>
<dbReference type="GeneID" id="5410841"/>
<dbReference type="EMBL" id="CP000780">
    <property type="protein sequence ID" value="ABS55038.1"/>
    <property type="molecule type" value="Genomic_DNA"/>
</dbReference>
<accession>A7I5M7</accession>
<gene>
    <name evidence="2" type="ordered locus">Mboo_0520</name>
</gene>
<keyword evidence="3" id="KW-1185">Reference proteome</keyword>
<evidence type="ECO:0000313" key="2">
    <source>
        <dbReference type="EMBL" id="ABS55038.1"/>
    </source>
</evidence>